<gene>
    <name evidence="3" type="ORF">KIW84_077148</name>
</gene>
<proteinExistence type="inferred from homology"/>
<dbReference type="Proteomes" id="UP001058974">
    <property type="component" value="Chromosome 7"/>
</dbReference>
<dbReference type="AlphaFoldDB" id="A0A9D4W035"/>
<dbReference type="EMBL" id="JAMSHJ010000007">
    <property type="protein sequence ID" value="KAI5392642.1"/>
    <property type="molecule type" value="Genomic_DNA"/>
</dbReference>
<evidence type="ECO:0000256" key="2">
    <source>
        <dbReference type="RuleBase" id="RU003690"/>
    </source>
</evidence>
<dbReference type="PRINTS" id="PR00131">
    <property type="entry name" value="GLHYDRLASE1"/>
</dbReference>
<sequence>MFSSRKDFTAYADVCFREFGDRVKHWTTVNEGNVCSIGGYDAGFLPPQRCSSSSVSNCSKGNSSTEPYLVTHHMLLAHASAARLYRTKYKAKQRGFIGFNLLVFGFVPLTNTSEDIIAAQRARDFYIGWFLNPFIFGVYPDSMKKNVGSRLPYFTIKESNLVKGSIDFLGINFYYALYIKNNPKSLQKKDRDYTADMAVELKSYTGNDTTKDEVPVIPWILEGLLQSLKNDYGDFPIYIHENGQQTRRNSSLDDWSRVKCMHEYIGSLLDMLRNGLNIKGYFVWSFLDVFELLGGYEASYGLYYIDLKDPTLTRQPKLSSVWYSNFLNNRTIDSKIFMKIEENSSISNTPLMHTAT</sequence>
<comment type="caution">
    <text evidence="3">The sequence shown here is derived from an EMBL/GenBank/DDBJ whole genome shotgun (WGS) entry which is preliminary data.</text>
</comment>
<dbReference type="InterPro" id="IPR001360">
    <property type="entry name" value="Glyco_hydro_1"/>
</dbReference>
<keyword evidence="4" id="KW-1185">Reference proteome</keyword>
<dbReference type="SUPFAM" id="SSF51445">
    <property type="entry name" value="(Trans)glycosidases"/>
    <property type="match status" value="1"/>
</dbReference>
<dbReference type="GO" id="GO:0005975">
    <property type="term" value="P:carbohydrate metabolic process"/>
    <property type="evidence" value="ECO:0007669"/>
    <property type="project" value="InterPro"/>
</dbReference>
<accession>A0A9D4W035</accession>
<evidence type="ECO:0000256" key="1">
    <source>
        <dbReference type="ARBA" id="ARBA00010838"/>
    </source>
</evidence>
<reference evidence="3 4" key="1">
    <citation type="journal article" date="2022" name="Nat. Genet.">
        <title>Improved pea reference genome and pan-genome highlight genomic features and evolutionary characteristics.</title>
        <authorList>
            <person name="Yang T."/>
            <person name="Liu R."/>
            <person name="Luo Y."/>
            <person name="Hu S."/>
            <person name="Wang D."/>
            <person name="Wang C."/>
            <person name="Pandey M.K."/>
            <person name="Ge S."/>
            <person name="Xu Q."/>
            <person name="Li N."/>
            <person name="Li G."/>
            <person name="Huang Y."/>
            <person name="Saxena R.K."/>
            <person name="Ji Y."/>
            <person name="Li M."/>
            <person name="Yan X."/>
            <person name="He Y."/>
            <person name="Liu Y."/>
            <person name="Wang X."/>
            <person name="Xiang C."/>
            <person name="Varshney R.K."/>
            <person name="Ding H."/>
            <person name="Gao S."/>
            <person name="Zong X."/>
        </authorList>
    </citation>
    <scope>NUCLEOTIDE SEQUENCE [LARGE SCALE GENOMIC DNA]</scope>
    <source>
        <strain evidence="3 4">cv. Zhongwan 6</strain>
    </source>
</reference>
<evidence type="ECO:0000313" key="3">
    <source>
        <dbReference type="EMBL" id="KAI5392642.1"/>
    </source>
</evidence>
<dbReference type="PANTHER" id="PTHR10353">
    <property type="entry name" value="GLYCOSYL HYDROLASE"/>
    <property type="match status" value="1"/>
</dbReference>
<organism evidence="3 4">
    <name type="scientific">Pisum sativum</name>
    <name type="common">Garden pea</name>
    <name type="synonym">Lathyrus oleraceus</name>
    <dbReference type="NCBI Taxonomy" id="3888"/>
    <lineage>
        <taxon>Eukaryota</taxon>
        <taxon>Viridiplantae</taxon>
        <taxon>Streptophyta</taxon>
        <taxon>Embryophyta</taxon>
        <taxon>Tracheophyta</taxon>
        <taxon>Spermatophyta</taxon>
        <taxon>Magnoliopsida</taxon>
        <taxon>eudicotyledons</taxon>
        <taxon>Gunneridae</taxon>
        <taxon>Pentapetalae</taxon>
        <taxon>rosids</taxon>
        <taxon>fabids</taxon>
        <taxon>Fabales</taxon>
        <taxon>Fabaceae</taxon>
        <taxon>Papilionoideae</taxon>
        <taxon>50 kb inversion clade</taxon>
        <taxon>NPAAA clade</taxon>
        <taxon>Hologalegina</taxon>
        <taxon>IRL clade</taxon>
        <taxon>Fabeae</taxon>
        <taxon>Lathyrus</taxon>
    </lineage>
</organism>
<protein>
    <submittedName>
        <fullName evidence="3">Uncharacterized protein</fullName>
    </submittedName>
</protein>
<evidence type="ECO:0000313" key="4">
    <source>
        <dbReference type="Proteomes" id="UP001058974"/>
    </source>
</evidence>
<comment type="similarity">
    <text evidence="1 2">Belongs to the glycosyl hydrolase 1 family.</text>
</comment>
<dbReference type="GO" id="GO:0008422">
    <property type="term" value="F:beta-glucosidase activity"/>
    <property type="evidence" value="ECO:0007669"/>
    <property type="project" value="TreeGrafter"/>
</dbReference>
<dbReference type="Pfam" id="PF00232">
    <property type="entry name" value="Glyco_hydro_1"/>
    <property type="match status" value="1"/>
</dbReference>
<dbReference type="PANTHER" id="PTHR10353:SF208">
    <property type="entry name" value="GLYCOSIDE HYDROLASE FAMILY 1 PROTEIN"/>
    <property type="match status" value="1"/>
</dbReference>
<dbReference type="Gramene" id="Psat07G0714800-T2">
    <property type="protein sequence ID" value="KAI5392642.1"/>
    <property type="gene ID" value="KIW84_077148"/>
</dbReference>
<dbReference type="Gene3D" id="3.20.20.80">
    <property type="entry name" value="Glycosidases"/>
    <property type="match status" value="1"/>
</dbReference>
<dbReference type="InterPro" id="IPR017853">
    <property type="entry name" value="GH"/>
</dbReference>
<name>A0A9D4W035_PEA</name>